<feature type="compositionally biased region" description="Polar residues" evidence="1">
    <location>
        <begin position="216"/>
        <end position="226"/>
    </location>
</feature>
<sequence length="353" mass="38206">MAESSTTTQCSNFPSGTGKHFLQAPEKVGKAVHPQESRNGRSDNQTAASLVSTKPPRRKKSLMESLRKSFSEFRYGPKSEGSENVKKSQQERYENKESEVREAEIEGTRVLGRSSEGNKVDSCSSLPDAVKKFLSSHATSLGIKRGQDYILDVNRFGNEVDKIGLSLFDIVRHSKLQAVTLQRKLEEDWGLELGRRDSGDLFRSPSMNRQHEKNNQENTGLDNNLNNCPDTGGILGLKCSITVPETPGNGTPGNGTPRNGTPGNGTPGNGTPRNGSSSETPNPSLKSPQPRHGVYIIGLAEGGVANRCGELAVEDLIIEVNSIMTLNCSAETVTAAMEQITTVNLVVARKRDA</sequence>
<dbReference type="AlphaFoldDB" id="A0A2B4RAH2"/>
<dbReference type="Gene3D" id="2.30.42.10">
    <property type="match status" value="1"/>
</dbReference>
<proteinExistence type="predicted"/>
<gene>
    <name evidence="3" type="ORF">AWC38_SpisGene21711</name>
</gene>
<accession>A0A2B4RAH2</accession>
<protein>
    <recommendedName>
        <fullName evidence="2">PDZ domain-containing protein</fullName>
    </recommendedName>
</protein>
<feature type="compositionally biased region" description="Polar residues" evidence="1">
    <location>
        <begin position="276"/>
        <end position="287"/>
    </location>
</feature>
<dbReference type="PROSITE" id="PS50106">
    <property type="entry name" value="PDZ"/>
    <property type="match status" value="1"/>
</dbReference>
<evidence type="ECO:0000313" key="4">
    <source>
        <dbReference type="Proteomes" id="UP000225706"/>
    </source>
</evidence>
<feature type="domain" description="PDZ" evidence="2">
    <location>
        <begin position="293"/>
        <end position="351"/>
    </location>
</feature>
<dbReference type="OrthoDB" id="75502at2759"/>
<dbReference type="Proteomes" id="UP000225706">
    <property type="component" value="Unassembled WGS sequence"/>
</dbReference>
<dbReference type="CDD" id="cd00136">
    <property type="entry name" value="PDZ_canonical"/>
    <property type="match status" value="1"/>
</dbReference>
<organism evidence="3 4">
    <name type="scientific">Stylophora pistillata</name>
    <name type="common">Smooth cauliflower coral</name>
    <dbReference type="NCBI Taxonomy" id="50429"/>
    <lineage>
        <taxon>Eukaryota</taxon>
        <taxon>Metazoa</taxon>
        <taxon>Cnidaria</taxon>
        <taxon>Anthozoa</taxon>
        <taxon>Hexacorallia</taxon>
        <taxon>Scleractinia</taxon>
        <taxon>Astrocoeniina</taxon>
        <taxon>Pocilloporidae</taxon>
        <taxon>Stylophora</taxon>
    </lineage>
</organism>
<dbReference type="SMART" id="SM00228">
    <property type="entry name" value="PDZ"/>
    <property type="match status" value="1"/>
</dbReference>
<evidence type="ECO:0000256" key="1">
    <source>
        <dbReference type="SAM" id="MobiDB-lite"/>
    </source>
</evidence>
<feature type="compositionally biased region" description="Basic and acidic residues" evidence="1">
    <location>
        <begin position="27"/>
        <end position="41"/>
    </location>
</feature>
<evidence type="ECO:0000313" key="3">
    <source>
        <dbReference type="EMBL" id="PFX14156.1"/>
    </source>
</evidence>
<dbReference type="SUPFAM" id="SSF50156">
    <property type="entry name" value="PDZ domain-like"/>
    <property type="match status" value="1"/>
</dbReference>
<feature type="compositionally biased region" description="Polar residues" evidence="1">
    <location>
        <begin position="1"/>
        <end position="15"/>
    </location>
</feature>
<dbReference type="Pfam" id="PF00595">
    <property type="entry name" value="PDZ"/>
    <property type="match status" value="1"/>
</dbReference>
<dbReference type="EMBL" id="LSMT01000829">
    <property type="protein sequence ID" value="PFX14156.1"/>
    <property type="molecule type" value="Genomic_DNA"/>
</dbReference>
<reference evidence="4" key="1">
    <citation type="journal article" date="2017" name="bioRxiv">
        <title>Comparative analysis of the genomes of Stylophora pistillata and Acropora digitifera provides evidence for extensive differences between species of corals.</title>
        <authorList>
            <person name="Voolstra C.R."/>
            <person name="Li Y."/>
            <person name="Liew Y.J."/>
            <person name="Baumgarten S."/>
            <person name="Zoccola D."/>
            <person name="Flot J.-F."/>
            <person name="Tambutte S."/>
            <person name="Allemand D."/>
            <person name="Aranda M."/>
        </authorList>
    </citation>
    <scope>NUCLEOTIDE SEQUENCE [LARGE SCALE GENOMIC DNA]</scope>
</reference>
<feature type="compositionally biased region" description="Polar residues" evidence="1">
    <location>
        <begin position="42"/>
        <end position="52"/>
    </location>
</feature>
<dbReference type="InterPro" id="IPR036034">
    <property type="entry name" value="PDZ_sf"/>
</dbReference>
<name>A0A2B4RAH2_STYPI</name>
<evidence type="ECO:0000259" key="2">
    <source>
        <dbReference type="PROSITE" id="PS50106"/>
    </source>
</evidence>
<dbReference type="InterPro" id="IPR001478">
    <property type="entry name" value="PDZ"/>
</dbReference>
<feature type="compositionally biased region" description="Low complexity" evidence="1">
    <location>
        <begin position="246"/>
        <end position="261"/>
    </location>
</feature>
<feature type="region of interest" description="Disordered" evidence="1">
    <location>
        <begin position="1"/>
        <end position="105"/>
    </location>
</feature>
<feature type="region of interest" description="Disordered" evidence="1">
    <location>
        <begin position="195"/>
        <end position="226"/>
    </location>
</feature>
<feature type="region of interest" description="Disordered" evidence="1">
    <location>
        <begin position="239"/>
        <end position="289"/>
    </location>
</feature>
<keyword evidence="4" id="KW-1185">Reference proteome</keyword>
<feature type="compositionally biased region" description="Basic and acidic residues" evidence="1">
    <location>
        <begin position="61"/>
        <end position="105"/>
    </location>
</feature>
<comment type="caution">
    <text evidence="3">The sequence shown here is derived from an EMBL/GenBank/DDBJ whole genome shotgun (WGS) entry which is preliminary data.</text>
</comment>